<accession>A0AA36JM33</accession>
<proteinExistence type="predicted"/>
<organism evidence="1 2">
    <name type="scientific">Effrenium voratum</name>
    <dbReference type="NCBI Taxonomy" id="2562239"/>
    <lineage>
        <taxon>Eukaryota</taxon>
        <taxon>Sar</taxon>
        <taxon>Alveolata</taxon>
        <taxon>Dinophyceae</taxon>
        <taxon>Suessiales</taxon>
        <taxon>Symbiodiniaceae</taxon>
        <taxon>Effrenium</taxon>
    </lineage>
</organism>
<dbReference type="AlphaFoldDB" id="A0AA36JM33"/>
<keyword evidence="2" id="KW-1185">Reference proteome</keyword>
<dbReference type="EMBL" id="CAUJNA010003730">
    <property type="protein sequence ID" value="CAJ1408737.1"/>
    <property type="molecule type" value="Genomic_DNA"/>
</dbReference>
<sequence>MLMMQPFGFMYALTLGKDMVDICLHADEDSSASKQFLGWLPWRAGVANLLVSVDEAEDVVAHVQYRAEYGASAPLPDSLVRERVEARVQWVVCDFLDILMSWHARNRVACDACSLLLQPFQQADQSYAWAARARTA</sequence>
<evidence type="ECO:0000313" key="1">
    <source>
        <dbReference type="EMBL" id="CAJ1408737.1"/>
    </source>
</evidence>
<dbReference type="Proteomes" id="UP001178507">
    <property type="component" value="Unassembled WGS sequence"/>
</dbReference>
<comment type="caution">
    <text evidence="1">The sequence shown here is derived from an EMBL/GenBank/DDBJ whole genome shotgun (WGS) entry which is preliminary data.</text>
</comment>
<gene>
    <name evidence="1" type="ORF">EVOR1521_LOCUS30002</name>
</gene>
<name>A0AA36JM33_9DINO</name>
<protein>
    <submittedName>
        <fullName evidence="1">Uncharacterized protein</fullName>
    </submittedName>
</protein>
<evidence type="ECO:0000313" key="2">
    <source>
        <dbReference type="Proteomes" id="UP001178507"/>
    </source>
</evidence>
<reference evidence="1" key="1">
    <citation type="submission" date="2023-08" db="EMBL/GenBank/DDBJ databases">
        <authorList>
            <person name="Chen Y."/>
            <person name="Shah S."/>
            <person name="Dougan E. K."/>
            <person name="Thang M."/>
            <person name="Chan C."/>
        </authorList>
    </citation>
    <scope>NUCLEOTIDE SEQUENCE</scope>
</reference>